<accession>A0A964RT71</accession>
<dbReference type="Gene3D" id="3.40.50.2000">
    <property type="entry name" value="Glycogen Phosphorylase B"/>
    <property type="match status" value="2"/>
</dbReference>
<dbReference type="AlphaFoldDB" id="A0A964RT71"/>
<protein>
    <submittedName>
        <fullName evidence="1">Glycosyltransferase</fullName>
    </submittedName>
</protein>
<evidence type="ECO:0000313" key="2">
    <source>
        <dbReference type="Proteomes" id="UP000656077"/>
    </source>
</evidence>
<organism evidence="1 2">
    <name type="scientific">Clostridium chromiireducens</name>
    <dbReference type="NCBI Taxonomy" id="225345"/>
    <lineage>
        <taxon>Bacteria</taxon>
        <taxon>Bacillati</taxon>
        <taxon>Bacillota</taxon>
        <taxon>Clostridia</taxon>
        <taxon>Eubacteriales</taxon>
        <taxon>Clostridiaceae</taxon>
        <taxon>Clostridium</taxon>
    </lineage>
</organism>
<dbReference type="PANTHER" id="PTHR45947:SF3">
    <property type="entry name" value="SULFOQUINOVOSYL TRANSFERASE SQD2"/>
    <property type="match status" value="1"/>
</dbReference>
<dbReference type="Proteomes" id="UP000656077">
    <property type="component" value="Unassembled WGS sequence"/>
</dbReference>
<dbReference type="GO" id="GO:0016757">
    <property type="term" value="F:glycosyltransferase activity"/>
    <property type="evidence" value="ECO:0007669"/>
    <property type="project" value="TreeGrafter"/>
</dbReference>
<dbReference type="InterPro" id="IPR050194">
    <property type="entry name" value="Glycosyltransferase_grp1"/>
</dbReference>
<comment type="caution">
    <text evidence="1">The sequence shown here is derived from an EMBL/GenBank/DDBJ whole genome shotgun (WGS) entry which is preliminary data.</text>
</comment>
<name>A0A964RT71_9CLOT</name>
<evidence type="ECO:0000313" key="1">
    <source>
        <dbReference type="EMBL" id="MVX67320.1"/>
    </source>
</evidence>
<dbReference type="PANTHER" id="PTHR45947">
    <property type="entry name" value="SULFOQUINOVOSYL TRANSFERASE SQD2"/>
    <property type="match status" value="1"/>
</dbReference>
<dbReference type="Pfam" id="PF13692">
    <property type="entry name" value="Glyco_trans_1_4"/>
    <property type="match status" value="1"/>
</dbReference>
<sequence>MGLLRTILVCIISHIMATGGNKIVKILYLTARQPYPVTKGDQMTAYEQIKELSKRHEIYLISFYTEQYDVLYSEMIKYCKKIYLIKDTKIKQVISMLKTFINFNSIQANCYYRYGVHKKVREIFEEIKPDIVHVQSFRMANYFIDNDIRKKSIDLIDAYSLNMLNRAKKSKRILKPLWYSEYYLLRRFEENILNKYKYKFIVAGRDKEYLKDQSIVVNNIGTSLDSENKKEINKKGNINIVFQGNMSYYPNVQAVKFIAEELLPSIKIVYPNVKFSIVGSNPSKNILKYESENIEFTGYVESMKHYLNAADMGIYPIFSATGIQTKVLEAMASKVPCIVSKEIALGIPELVNKKNVLIANDLKEYISCFEFILNNNDAVDSIVEEGYNLIKEKYSWERHVSVLESIWIDEVVKE</sequence>
<dbReference type="RefSeq" id="WP_160361731.1">
    <property type="nucleotide sequence ID" value="NZ_WSRQ01000118.1"/>
</dbReference>
<proteinExistence type="predicted"/>
<gene>
    <name evidence="1" type="ORF">GKZ28_27210</name>
</gene>
<reference evidence="1" key="1">
    <citation type="submission" date="2019-12" db="EMBL/GenBank/DDBJ databases">
        <title>Microbes associate with the intestines of laboratory mice.</title>
        <authorList>
            <person name="Navarre W."/>
            <person name="Wong E."/>
        </authorList>
    </citation>
    <scope>NUCLEOTIDE SEQUENCE</scope>
    <source>
        <strain evidence="1">NM79_F5</strain>
    </source>
</reference>
<dbReference type="EMBL" id="WSRQ01000118">
    <property type="protein sequence ID" value="MVX67320.1"/>
    <property type="molecule type" value="Genomic_DNA"/>
</dbReference>
<dbReference type="SUPFAM" id="SSF53756">
    <property type="entry name" value="UDP-Glycosyltransferase/glycogen phosphorylase"/>
    <property type="match status" value="1"/>
</dbReference>
<dbReference type="CDD" id="cd03801">
    <property type="entry name" value="GT4_PimA-like"/>
    <property type="match status" value="1"/>
</dbReference>